<evidence type="ECO:0000256" key="5">
    <source>
        <dbReference type="ARBA" id="ARBA00022679"/>
    </source>
</evidence>
<comment type="caution">
    <text evidence="8">The sequence shown here is derived from an EMBL/GenBank/DDBJ whole genome shotgun (WGS) entry which is preliminary data.</text>
</comment>
<dbReference type="GO" id="GO:0046677">
    <property type="term" value="P:response to antibiotic"/>
    <property type="evidence" value="ECO:0007669"/>
    <property type="project" value="InterPro"/>
</dbReference>
<dbReference type="InterPro" id="IPR000682">
    <property type="entry name" value="PCMT"/>
</dbReference>
<dbReference type="AlphaFoldDB" id="A0A850H0P6"/>
<dbReference type="EMBL" id="JABWGV010000001">
    <property type="protein sequence ID" value="NVD43508.1"/>
    <property type="molecule type" value="Genomic_DNA"/>
</dbReference>
<comment type="similarity">
    <text evidence="2 7">Belongs to the methyltransferase superfamily. L-isoaspartyl/D-aspartyl protein methyltransferase family.</text>
</comment>
<keyword evidence="6 7" id="KW-0949">S-adenosyl-L-methionine</keyword>
<dbReference type="InterPro" id="IPR052036">
    <property type="entry name" value="Hydrolase/PRTase-associated"/>
</dbReference>
<dbReference type="Proteomes" id="UP000561438">
    <property type="component" value="Unassembled WGS sequence"/>
</dbReference>
<evidence type="ECO:0000256" key="3">
    <source>
        <dbReference type="ARBA" id="ARBA00022490"/>
    </source>
</evidence>
<evidence type="ECO:0000256" key="1">
    <source>
        <dbReference type="ARBA" id="ARBA00004496"/>
    </source>
</evidence>
<name>A0A850H0P6_9SPHN</name>
<keyword evidence="5 7" id="KW-0808">Transferase</keyword>
<comment type="subcellular location">
    <subcellularLocation>
        <location evidence="1 7">Cytoplasm</location>
    </subcellularLocation>
</comment>
<dbReference type="PANTHER" id="PTHR31299">
    <property type="entry name" value="ESTERASE, PUTATIVE (AFU_ORTHOLOGUE AFUA_1G05850)-RELATED"/>
    <property type="match status" value="1"/>
</dbReference>
<evidence type="ECO:0000256" key="7">
    <source>
        <dbReference type="HAMAP-Rule" id="MF_00090"/>
    </source>
</evidence>
<dbReference type="SUPFAM" id="SSF159501">
    <property type="entry name" value="EreA/ChaN-like"/>
    <property type="match status" value="1"/>
</dbReference>
<evidence type="ECO:0000313" key="9">
    <source>
        <dbReference type="Proteomes" id="UP000561438"/>
    </source>
</evidence>
<evidence type="ECO:0000256" key="2">
    <source>
        <dbReference type="ARBA" id="ARBA00005369"/>
    </source>
</evidence>
<dbReference type="HAMAP" id="MF_00090">
    <property type="entry name" value="PIMT"/>
    <property type="match status" value="1"/>
</dbReference>
<dbReference type="NCBIfam" id="TIGR00080">
    <property type="entry name" value="pimt"/>
    <property type="match status" value="1"/>
</dbReference>
<dbReference type="Gene3D" id="3.40.1660.10">
    <property type="entry name" value="EreA-like (biosynthetic domain)"/>
    <property type="match status" value="1"/>
</dbReference>
<keyword evidence="3 7" id="KW-0963">Cytoplasm</keyword>
<evidence type="ECO:0000313" key="8">
    <source>
        <dbReference type="EMBL" id="NVD43508.1"/>
    </source>
</evidence>
<dbReference type="GO" id="GO:0005737">
    <property type="term" value="C:cytoplasm"/>
    <property type="evidence" value="ECO:0007669"/>
    <property type="project" value="UniProtKB-SubCell"/>
</dbReference>
<dbReference type="GO" id="GO:0032259">
    <property type="term" value="P:methylation"/>
    <property type="evidence" value="ECO:0007669"/>
    <property type="project" value="UniProtKB-KW"/>
</dbReference>
<comment type="function">
    <text evidence="7">Catalyzes the methyl esterification of L-isoaspartyl residues in peptides and proteins that result from spontaneous decomposition of normal L-aspartyl and L-asparaginyl residues. It plays a role in the repair and/or degradation of damaged proteins.</text>
</comment>
<dbReference type="PANTHER" id="PTHR31299:SF0">
    <property type="entry name" value="ESTERASE, PUTATIVE (AFU_ORTHOLOGUE AFUA_1G05850)-RELATED"/>
    <property type="match status" value="1"/>
</dbReference>
<accession>A0A850H0P6</accession>
<dbReference type="Gene3D" id="3.40.50.150">
    <property type="entry name" value="Vaccinia Virus protein VP39"/>
    <property type="match status" value="1"/>
</dbReference>
<dbReference type="GO" id="GO:0030091">
    <property type="term" value="P:protein repair"/>
    <property type="evidence" value="ECO:0007669"/>
    <property type="project" value="UniProtKB-UniRule"/>
</dbReference>
<sequence length="659" mass="72923">MDEAKDSSNKREAMVQRQIADRGIDDPLILAAFRTVPREHFLPENLSEFAYDDGPLPIGEGQTISQPFIVACMIDAAEIGYQDRVLEVGAGSGYAAAIISRIADEVIGIERHEVLAREASSRVKALDYENCNIIAGDGTKGLPEKAPFDAILVAARTDEVPKALCDQLALGGRLIVPFGGEDMQQLRCIERVAEDRWESRDITPVRFVPLLRGVIPADGAQTASDHRPARDLSTLALIGQSCTPLPELTSQDFAASFDRYANKRIVMLGESSHGTHEFYAARAAITQRLVERHGFDIVAVEADWPDAAVYNRYIRGEKAGAEPANPFQRFPTWMWRNAVMPGFLNGLKRINSDRPEGKKVGFYGLDIYNMSGSIEAVLAYLDAHDPQAAQVARERYGCLTPWQSDPATYGRAALTKGFAECEDAVVAQCRELLEQGINGESESFSAAMNARLVASAERYYRIMYHGGRESWNLRDSHMADTLEHLLDNGGPQSKAVVWAHNSHIGDARATDMGAVRGEHNIGQLARERWGDDDVALIGFGTHTGTVSAASDWDGEREVKRINPSRRDSYERLCHDSGVERFLLDLSADPAVTDRLSDPRLERFIGVIYRPETERWSHYSDAVLPRQFDAWCWFDETTALEPLAKHEPGAGAAETFPFGL</sequence>
<keyword evidence="9" id="KW-1185">Reference proteome</keyword>
<dbReference type="Pfam" id="PF01135">
    <property type="entry name" value="PCMT"/>
    <property type="match status" value="1"/>
</dbReference>
<feature type="active site" evidence="7">
    <location>
        <position position="65"/>
    </location>
</feature>
<dbReference type="EC" id="2.1.1.77" evidence="7"/>
<dbReference type="Gene3D" id="3.30.1870.10">
    <property type="entry name" value="EreA-like, domain 2"/>
    <property type="match status" value="1"/>
</dbReference>
<gene>
    <name evidence="7" type="primary">pcm</name>
    <name evidence="8" type="ORF">HUV48_00565</name>
</gene>
<reference evidence="8 9" key="1">
    <citation type="submission" date="2020-06" db="EMBL/GenBank/DDBJ databases">
        <title>Altererythrobacter sp. HHU K3-1.</title>
        <authorList>
            <person name="Zhang D."/>
            <person name="Xue H."/>
        </authorList>
    </citation>
    <scope>NUCLEOTIDE SEQUENCE [LARGE SCALE GENOMIC DNA]</scope>
    <source>
        <strain evidence="8 9">HHU K3-1</strain>
    </source>
</reference>
<dbReference type="GO" id="GO:0004719">
    <property type="term" value="F:protein-L-isoaspartate (D-aspartate) O-methyltransferase activity"/>
    <property type="evidence" value="ECO:0007669"/>
    <property type="project" value="UniProtKB-UniRule"/>
</dbReference>
<evidence type="ECO:0000256" key="6">
    <source>
        <dbReference type="ARBA" id="ARBA00022691"/>
    </source>
</evidence>
<dbReference type="InterPro" id="IPR029063">
    <property type="entry name" value="SAM-dependent_MTases_sf"/>
</dbReference>
<comment type="catalytic activity">
    <reaction evidence="7">
        <text>[protein]-L-isoaspartate + S-adenosyl-L-methionine = [protein]-L-isoaspartate alpha-methyl ester + S-adenosyl-L-homocysteine</text>
        <dbReference type="Rhea" id="RHEA:12705"/>
        <dbReference type="Rhea" id="RHEA-COMP:12143"/>
        <dbReference type="Rhea" id="RHEA-COMP:12144"/>
        <dbReference type="ChEBI" id="CHEBI:57856"/>
        <dbReference type="ChEBI" id="CHEBI:59789"/>
        <dbReference type="ChEBI" id="CHEBI:90596"/>
        <dbReference type="ChEBI" id="CHEBI:90598"/>
        <dbReference type="EC" id="2.1.1.77"/>
    </reaction>
</comment>
<organism evidence="8 9">
    <name type="scientific">Qipengyuania atrilutea</name>
    <dbReference type="NCBI Taxonomy" id="2744473"/>
    <lineage>
        <taxon>Bacteria</taxon>
        <taxon>Pseudomonadati</taxon>
        <taxon>Pseudomonadota</taxon>
        <taxon>Alphaproteobacteria</taxon>
        <taxon>Sphingomonadales</taxon>
        <taxon>Erythrobacteraceae</taxon>
        <taxon>Qipengyuania</taxon>
    </lineage>
</organism>
<dbReference type="InterPro" id="IPR007815">
    <property type="entry name" value="Emycin_Estase"/>
</dbReference>
<dbReference type="CDD" id="cd14728">
    <property type="entry name" value="Ere-like"/>
    <property type="match status" value="1"/>
</dbReference>
<dbReference type="FunFam" id="3.40.50.150:FF:000010">
    <property type="entry name" value="Protein-L-isoaspartate O-methyltransferase"/>
    <property type="match status" value="1"/>
</dbReference>
<evidence type="ECO:0000256" key="4">
    <source>
        <dbReference type="ARBA" id="ARBA00022603"/>
    </source>
</evidence>
<dbReference type="CDD" id="cd02440">
    <property type="entry name" value="AdoMet_MTases"/>
    <property type="match status" value="1"/>
</dbReference>
<dbReference type="RefSeq" id="WP_176265839.1">
    <property type="nucleotide sequence ID" value="NZ_JABWGV010000001.1"/>
</dbReference>
<keyword evidence="4 7" id="KW-0489">Methyltransferase</keyword>
<dbReference type="NCBIfam" id="NF001453">
    <property type="entry name" value="PRK00312.1"/>
    <property type="match status" value="1"/>
</dbReference>
<dbReference type="Pfam" id="PF05139">
    <property type="entry name" value="Erythro_esteras"/>
    <property type="match status" value="1"/>
</dbReference>
<dbReference type="PROSITE" id="PS01279">
    <property type="entry name" value="PCMT"/>
    <property type="match status" value="1"/>
</dbReference>
<dbReference type="SUPFAM" id="SSF53335">
    <property type="entry name" value="S-adenosyl-L-methionine-dependent methyltransferases"/>
    <property type="match status" value="1"/>
</dbReference>
<protein>
    <recommendedName>
        <fullName evidence="7">Protein-L-isoaspartate O-methyltransferase</fullName>
        <ecNumber evidence="7">2.1.1.77</ecNumber>
    </recommendedName>
    <alternativeName>
        <fullName evidence="7">L-isoaspartyl protein carboxyl methyltransferase</fullName>
    </alternativeName>
    <alternativeName>
        <fullName evidence="7">Protein L-isoaspartyl methyltransferase</fullName>
    </alternativeName>
    <alternativeName>
        <fullName evidence="7">Protein-beta-aspartate methyltransferase</fullName>
        <shortName evidence="7">PIMT</shortName>
    </alternativeName>
</protein>
<proteinExistence type="inferred from homology"/>